<dbReference type="WormBase" id="SRAE_2000317400">
    <property type="protein sequence ID" value="SRP00725"/>
    <property type="gene ID" value="WBGene00263394"/>
</dbReference>
<dbReference type="PANTHER" id="PTHR13172">
    <property type="entry name" value="MITOCHONDRIAL IMPORT INNER MEMBRANE TRANSLOCASE SUBUNIT TIM9B"/>
    <property type="match status" value="1"/>
</dbReference>
<dbReference type="EMBL" id="LN609529">
    <property type="protein sequence ID" value="CEF68517.1"/>
    <property type="molecule type" value="Genomic_DNA"/>
</dbReference>
<evidence type="ECO:0000313" key="11">
    <source>
        <dbReference type="Proteomes" id="UP000035682"/>
    </source>
</evidence>
<dbReference type="Proteomes" id="UP000035682">
    <property type="component" value="Unplaced"/>
</dbReference>
<dbReference type="RefSeq" id="XP_024507717.1">
    <property type="nucleotide sequence ID" value="XM_024654335.1"/>
</dbReference>
<dbReference type="AlphaFoldDB" id="A0A090LFH3"/>
<comment type="subcellular location">
    <subcellularLocation>
        <location evidence="8">Mitochondrion inner membrane</location>
        <topology evidence="8">Peripheral membrane protein</topology>
        <orientation evidence="8">Intermembrane side</orientation>
    </subcellularLocation>
</comment>
<comment type="subunit">
    <text evidence="8">Heterohexamer.</text>
</comment>
<feature type="domain" description="Tim10-like" evidence="9">
    <location>
        <begin position="5"/>
        <end position="63"/>
    </location>
</feature>
<dbReference type="GO" id="GO:0015031">
    <property type="term" value="P:protein transport"/>
    <property type="evidence" value="ECO:0007669"/>
    <property type="project" value="UniProtKB-KW"/>
</dbReference>
<dbReference type="GO" id="GO:0005743">
    <property type="term" value="C:mitochondrial inner membrane"/>
    <property type="evidence" value="ECO:0007669"/>
    <property type="project" value="UniProtKB-SubCell"/>
</dbReference>
<keyword evidence="2" id="KW-0479">Metal-binding</keyword>
<evidence type="ECO:0000313" key="12">
    <source>
        <dbReference type="WBParaSite" id="SRAE_2000317400.1"/>
    </source>
</evidence>
<keyword evidence="8" id="KW-0143">Chaperone</keyword>
<name>A0A090LFH3_STRRB</name>
<dbReference type="GO" id="GO:0046872">
    <property type="term" value="F:metal ion binding"/>
    <property type="evidence" value="ECO:0007669"/>
    <property type="project" value="UniProtKB-KW"/>
</dbReference>
<evidence type="ECO:0000256" key="6">
    <source>
        <dbReference type="ARBA" id="ARBA00023128"/>
    </source>
</evidence>
<evidence type="ECO:0000256" key="5">
    <source>
        <dbReference type="ARBA" id="ARBA00023010"/>
    </source>
</evidence>
<evidence type="ECO:0000256" key="7">
    <source>
        <dbReference type="ARBA" id="ARBA00023157"/>
    </source>
</evidence>
<keyword evidence="11" id="KW-1185">Reference proteome</keyword>
<dbReference type="GeneID" id="36380887"/>
<dbReference type="CTD" id="36380887"/>
<dbReference type="InterPro" id="IPR004217">
    <property type="entry name" value="Tim10-like"/>
</dbReference>
<dbReference type="OrthoDB" id="1551503at2759"/>
<accession>A0A090LFH3</accession>
<keyword evidence="8" id="KW-0999">Mitochondrion inner membrane</keyword>
<keyword evidence="4 8" id="KW-0653">Protein transport</keyword>
<reference evidence="12" key="2">
    <citation type="submission" date="2020-12" db="UniProtKB">
        <authorList>
            <consortium name="WormBaseParasite"/>
        </authorList>
    </citation>
    <scope>IDENTIFICATION</scope>
</reference>
<keyword evidence="3" id="KW-0862">Zinc</keyword>
<gene>
    <name evidence="10 12 13" type="ORF">SRAE_2000317400</name>
</gene>
<dbReference type="InterPro" id="IPR035427">
    <property type="entry name" value="Tim10-like_dom_sf"/>
</dbReference>
<dbReference type="WBParaSite" id="SRAE_2000317400.1">
    <property type="protein sequence ID" value="SRAE_2000317400.1"/>
    <property type="gene ID" value="WBGene00263394"/>
</dbReference>
<organism evidence="10">
    <name type="scientific">Strongyloides ratti</name>
    <name type="common">Parasitic roundworm</name>
    <dbReference type="NCBI Taxonomy" id="34506"/>
    <lineage>
        <taxon>Eukaryota</taxon>
        <taxon>Metazoa</taxon>
        <taxon>Ecdysozoa</taxon>
        <taxon>Nematoda</taxon>
        <taxon>Chromadorea</taxon>
        <taxon>Rhabditida</taxon>
        <taxon>Tylenchina</taxon>
        <taxon>Panagrolaimomorpha</taxon>
        <taxon>Strongyloidoidea</taxon>
        <taxon>Strongyloididae</taxon>
        <taxon>Strongyloides</taxon>
    </lineage>
</organism>
<sequence>MSINSPEQLKEFLTVYNIITNRCFNACIYDLNSISLIPPESECTSACFKKQMGLNQELLIAFQESFSKKMTQQLESQEKIITDTNKN</sequence>
<dbReference type="SUPFAM" id="SSF144122">
    <property type="entry name" value="Tim10-like"/>
    <property type="match status" value="1"/>
</dbReference>
<dbReference type="Gene3D" id="1.10.287.810">
    <property type="entry name" value="Mitochondrial import inner membrane translocase subunit tim13 like domains"/>
    <property type="match status" value="1"/>
</dbReference>
<protein>
    <recommendedName>
        <fullName evidence="8">Mitochondrial import inner membrane translocase subunit</fullName>
    </recommendedName>
</protein>
<keyword evidence="8" id="KW-0472">Membrane</keyword>
<dbReference type="InterPro" id="IPR050673">
    <property type="entry name" value="Mito_inner_translocase_sub"/>
</dbReference>
<evidence type="ECO:0000256" key="3">
    <source>
        <dbReference type="ARBA" id="ARBA00022833"/>
    </source>
</evidence>
<evidence type="ECO:0000256" key="4">
    <source>
        <dbReference type="ARBA" id="ARBA00022927"/>
    </source>
</evidence>
<keyword evidence="6 8" id="KW-0496">Mitochondrion</keyword>
<proteinExistence type="inferred from homology"/>
<comment type="similarity">
    <text evidence="8">Belongs to the small Tim family.</text>
</comment>
<keyword evidence="7 8" id="KW-1015">Disulfide bond</keyword>
<dbReference type="STRING" id="34506.A0A090LFH3"/>
<evidence type="ECO:0000313" key="13">
    <source>
        <dbReference type="WormBase" id="SRAE_2000317400"/>
    </source>
</evidence>
<comment type="function">
    <text evidence="8">Mitochondrial intermembrane chaperone that participates in the import and insertion of some multi-pass transmembrane proteins into the mitochondrial inner membrane. Also required for the transfer of beta-barrel precursors from the TOM complex to the sorting and assembly machinery (SAM complex) of the outer membrane. Acts as a chaperone-like protein that protects the hydrophobic precursors from aggregation and guide them through the mitochondrial intermembrane space.</text>
</comment>
<evidence type="ECO:0000256" key="8">
    <source>
        <dbReference type="RuleBase" id="RU367043"/>
    </source>
</evidence>
<evidence type="ECO:0000259" key="9">
    <source>
        <dbReference type="Pfam" id="PF02953"/>
    </source>
</evidence>
<evidence type="ECO:0000313" key="10">
    <source>
        <dbReference type="EMBL" id="CEF68517.1"/>
    </source>
</evidence>
<keyword evidence="1 8" id="KW-0813">Transport</keyword>
<evidence type="ECO:0000256" key="2">
    <source>
        <dbReference type="ARBA" id="ARBA00022723"/>
    </source>
</evidence>
<evidence type="ECO:0000256" key="1">
    <source>
        <dbReference type="ARBA" id="ARBA00022448"/>
    </source>
</evidence>
<comment type="domain">
    <text evidence="8">The twin CX3C motif contains 4 conserved Cys residues that form 2 disulfide bonds in the mitochondrial intermembrane space.</text>
</comment>
<reference evidence="10 11" key="1">
    <citation type="submission" date="2014-09" db="EMBL/GenBank/DDBJ databases">
        <authorList>
            <person name="Martin A.A."/>
        </authorList>
    </citation>
    <scope>NUCLEOTIDE SEQUENCE</scope>
    <source>
        <strain evidence="11">ED321</strain>
        <strain evidence="10">ED321 Heterogonic</strain>
    </source>
</reference>
<dbReference type="Pfam" id="PF02953">
    <property type="entry name" value="zf-Tim10_DDP"/>
    <property type="match status" value="1"/>
</dbReference>
<keyword evidence="5 8" id="KW-0811">Translocation</keyword>